<dbReference type="Gene3D" id="1.10.510.10">
    <property type="entry name" value="Transferase(Phosphotransferase) domain 1"/>
    <property type="match status" value="1"/>
</dbReference>
<dbReference type="EMBL" id="SNRW01018736">
    <property type="protein sequence ID" value="KAA6367052.1"/>
    <property type="molecule type" value="Genomic_DNA"/>
</dbReference>
<dbReference type="OrthoDB" id="346907at2759"/>
<evidence type="ECO:0000313" key="3">
    <source>
        <dbReference type="Proteomes" id="UP000324800"/>
    </source>
</evidence>
<protein>
    <recommendedName>
        <fullName evidence="1">Protein kinase domain-containing protein</fullName>
    </recommendedName>
</protein>
<dbReference type="InterPro" id="IPR011009">
    <property type="entry name" value="Kinase-like_dom_sf"/>
</dbReference>
<dbReference type="PROSITE" id="PS50011">
    <property type="entry name" value="PROTEIN_KINASE_DOM"/>
    <property type="match status" value="1"/>
</dbReference>
<dbReference type="SUPFAM" id="SSF56112">
    <property type="entry name" value="Protein kinase-like (PK-like)"/>
    <property type="match status" value="1"/>
</dbReference>
<dbReference type="GO" id="GO:0010506">
    <property type="term" value="P:regulation of autophagy"/>
    <property type="evidence" value="ECO:0007669"/>
    <property type="project" value="InterPro"/>
</dbReference>
<feature type="non-terminal residue" evidence="2">
    <location>
        <position position="127"/>
    </location>
</feature>
<gene>
    <name evidence="2" type="ORF">EZS28_037421</name>
</gene>
<organism evidence="2 3">
    <name type="scientific">Streblomastix strix</name>
    <dbReference type="NCBI Taxonomy" id="222440"/>
    <lineage>
        <taxon>Eukaryota</taxon>
        <taxon>Metamonada</taxon>
        <taxon>Preaxostyla</taxon>
        <taxon>Oxymonadida</taxon>
        <taxon>Streblomastigidae</taxon>
        <taxon>Streblomastix</taxon>
    </lineage>
</organism>
<evidence type="ECO:0000313" key="2">
    <source>
        <dbReference type="EMBL" id="KAA6367052.1"/>
    </source>
</evidence>
<dbReference type="GO" id="GO:0004674">
    <property type="term" value="F:protein serine/threonine kinase activity"/>
    <property type="evidence" value="ECO:0007669"/>
    <property type="project" value="InterPro"/>
</dbReference>
<dbReference type="InterPro" id="IPR000719">
    <property type="entry name" value="Prot_kinase_dom"/>
</dbReference>
<feature type="domain" description="Protein kinase" evidence="1">
    <location>
        <begin position="1"/>
        <end position="126"/>
    </location>
</feature>
<dbReference type="PANTHER" id="PTHR24348">
    <property type="entry name" value="SERINE/THREONINE-PROTEIN KINASE UNC-51-RELATED"/>
    <property type="match status" value="1"/>
</dbReference>
<dbReference type="Pfam" id="PF00069">
    <property type="entry name" value="Pkinase"/>
    <property type="match status" value="1"/>
</dbReference>
<comment type="caution">
    <text evidence="2">The sequence shown here is derived from an EMBL/GenBank/DDBJ whole genome shotgun (WGS) entry which is preliminary data.</text>
</comment>
<dbReference type="InterPro" id="IPR045269">
    <property type="entry name" value="Atg1-like"/>
</dbReference>
<dbReference type="SMART" id="SM00220">
    <property type="entry name" value="S_TKc"/>
    <property type="match status" value="1"/>
</dbReference>
<dbReference type="GO" id="GO:0005524">
    <property type="term" value="F:ATP binding"/>
    <property type="evidence" value="ECO:0007669"/>
    <property type="project" value="InterPro"/>
</dbReference>
<dbReference type="AlphaFoldDB" id="A0A5J4UAW7"/>
<dbReference type="Proteomes" id="UP000324800">
    <property type="component" value="Unassembled WGS sequence"/>
</dbReference>
<dbReference type="GO" id="GO:0005737">
    <property type="term" value="C:cytoplasm"/>
    <property type="evidence" value="ECO:0007669"/>
    <property type="project" value="TreeGrafter"/>
</dbReference>
<name>A0A5J4UAW7_9EUKA</name>
<sequence>MHSSNGSTKVKIADFGLAKVISEAQMAVTALGTPFNMAPELLLGTSPGNYKVDMWSVGVVLFQLATHEFPIKANSIPDLQKKMASGKIIRPASIQDDQLWNLLTQLLVFDPNRRISAEQALQHPYFT</sequence>
<dbReference type="PANTHER" id="PTHR24348:SF68">
    <property type="entry name" value="SERINE_THREONINE-PROTEIN KINASE ATG1C"/>
    <property type="match status" value="1"/>
</dbReference>
<evidence type="ECO:0000259" key="1">
    <source>
        <dbReference type="PROSITE" id="PS50011"/>
    </source>
</evidence>
<accession>A0A5J4UAW7</accession>
<reference evidence="2 3" key="1">
    <citation type="submission" date="2019-03" db="EMBL/GenBank/DDBJ databases">
        <title>Single cell metagenomics reveals metabolic interactions within the superorganism composed of flagellate Streblomastix strix and complex community of Bacteroidetes bacteria on its surface.</title>
        <authorList>
            <person name="Treitli S.C."/>
            <person name="Kolisko M."/>
            <person name="Husnik F."/>
            <person name="Keeling P."/>
            <person name="Hampl V."/>
        </authorList>
    </citation>
    <scope>NUCLEOTIDE SEQUENCE [LARGE SCALE GENOMIC DNA]</scope>
    <source>
        <strain evidence="2">ST1C</strain>
    </source>
</reference>
<proteinExistence type="predicted"/>